<feature type="compositionally biased region" description="Basic and acidic residues" evidence="1">
    <location>
        <begin position="243"/>
        <end position="252"/>
    </location>
</feature>
<feature type="compositionally biased region" description="Basic and acidic residues" evidence="1">
    <location>
        <begin position="172"/>
        <end position="189"/>
    </location>
</feature>
<feature type="region of interest" description="Disordered" evidence="1">
    <location>
        <begin position="137"/>
        <end position="252"/>
    </location>
</feature>
<accession>B8B592</accession>
<dbReference type="HOGENOM" id="CLU_076998_0_0_1"/>
<dbReference type="PANTHER" id="PTHR33673">
    <property type="entry name" value="SUPPRESSOR SRP40-LIKE PROTEIN"/>
    <property type="match status" value="1"/>
</dbReference>
<dbReference type="EMBL" id="CM000132">
    <property type="protein sequence ID" value="EEC81888.1"/>
    <property type="molecule type" value="Genomic_DNA"/>
</dbReference>
<evidence type="ECO:0000256" key="1">
    <source>
        <dbReference type="SAM" id="MobiDB-lite"/>
    </source>
</evidence>
<protein>
    <submittedName>
        <fullName evidence="2">Uncharacterized protein</fullName>
    </submittedName>
</protein>
<dbReference type="OrthoDB" id="676141at2759"/>
<reference evidence="2 3" key="1">
    <citation type="journal article" date="2005" name="PLoS Biol.">
        <title>The genomes of Oryza sativa: a history of duplications.</title>
        <authorList>
            <person name="Yu J."/>
            <person name="Wang J."/>
            <person name="Lin W."/>
            <person name="Li S."/>
            <person name="Li H."/>
            <person name="Zhou J."/>
            <person name="Ni P."/>
            <person name="Dong W."/>
            <person name="Hu S."/>
            <person name="Zeng C."/>
            <person name="Zhang J."/>
            <person name="Zhang Y."/>
            <person name="Li R."/>
            <person name="Xu Z."/>
            <person name="Li S."/>
            <person name="Li X."/>
            <person name="Zheng H."/>
            <person name="Cong L."/>
            <person name="Lin L."/>
            <person name="Yin J."/>
            <person name="Geng J."/>
            <person name="Li G."/>
            <person name="Shi J."/>
            <person name="Liu J."/>
            <person name="Lv H."/>
            <person name="Li J."/>
            <person name="Wang J."/>
            <person name="Deng Y."/>
            <person name="Ran L."/>
            <person name="Shi X."/>
            <person name="Wang X."/>
            <person name="Wu Q."/>
            <person name="Li C."/>
            <person name="Ren X."/>
            <person name="Wang J."/>
            <person name="Wang X."/>
            <person name="Li D."/>
            <person name="Liu D."/>
            <person name="Zhang X."/>
            <person name="Ji Z."/>
            <person name="Zhao W."/>
            <person name="Sun Y."/>
            <person name="Zhang Z."/>
            <person name="Bao J."/>
            <person name="Han Y."/>
            <person name="Dong L."/>
            <person name="Ji J."/>
            <person name="Chen P."/>
            <person name="Wu S."/>
            <person name="Liu J."/>
            <person name="Xiao Y."/>
            <person name="Bu D."/>
            <person name="Tan J."/>
            <person name="Yang L."/>
            <person name="Ye C."/>
            <person name="Zhang J."/>
            <person name="Xu J."/>
            <person name="Zhou Y."/>
            <person name="Yu Y."/>
            <person name="Zhang B."/>
            <person name="Zhuang S."/>
            <person name="Wei H."/>
            <person name="Liu B."/>
            <person name="Lei M."/>
            <person name="Yu H."/>
            <person name="Li Y."/>
            <person name="Xu H."/>
            <person name="Wei S."/>
            <person name="He X."/>
            <person name="Fang L."/>
            <person name="Zhang Z."/>
            <person name="Zhang Y."/>
            <person name="Huang X."/>
            <person name="Su Z."/>
            <person name="Tong W."/>
            <person name="Li J."/>
            <person name="Tong Z."/>
            <person name="Li S."/>
            <person name="Ye J."/>
            <person name="Wang L."/>
            <person name="Fang L."/>
            <person name="Lei T."/>
            <person name="Chen C."/>
            <person name="Chen H."/>
            <person name="Xu Z."/>
            <person name="Li H."/>
            <person name="Huang H."/>
            <person name="Zhang F."/>
            <person name="Xu H."/>
            <person name="Li N."/>
            <person name="Zhao C."/>
            <person name="Li S."/>
            <person name="Dong L."/>
            <person name="Huang Y."/>
            <person name="Li L."/>
            <person name="Xi Y."/>
            <person name="Qi Q."/>
            <person name="Li W."/>
            <person name="Zhang B."/>
            <person name="Hu W."/>
            <person name="Zhang Y."/>
            <person name="Tian X."/>
            <person name="Jiao Y."/>
            <person name="Liang X."/>
            <person name="Jin J."/>
            <person name="Gao L."/>
            <person name="Zheng W."/>
            <person name="Hao B."/>
            <person name="Liu S."/>
            <person name="Wang W."/>
            <person name="Yuan L."/>
            <person name="Cao M."/>
            <person name="McDermott J."/>
            <person name="Samudrala R."/>
            <person name="Wang J."/>
            <person name="Wong G.K."/>
            <person name="Yang H."/>
        </authorList>
    </citation>
    <scope>NUCLEOTIDE SEQUENCE [LARGE SCALE GENOMIC DNA]</scope>
    <source>
        <strain evidence="3">cv. 93-11</strain>
    </source>
</reference>
<feature type="compositionally biased region" description="Basic and acidic residues" evidence="1">
    <location>
        <begin position="28"/>
        <end position="39"/>
    </location>
</feature>
<dbReference type="OMA" id="KWFPCCS"/>
<evidence type="ECO:0000313" key="3">
    <source>
        <dbReference type="Proteomes" id="UP000007015"/>
    </source>
</evidence>
<name>B8B592_ORYSI</name>
<gene>
    <name evidence="2" type="ORF">OsI_25702</name>
</gene>
<feature type="compositionally biased region" description="Polar residues" evidence="1">
    <location>
        <begin position="102"/>
        <end position="116"/>
    </location>
</feature>
<keyword evidence="3" id="KW-1185">Reference proteome</keyword>
<proteinExistence type="predicted"/>
<dbReference type="Proteomes" id="UP000007015">
    <property type="component" value="Chromosome 7"/>
</dbReference>
<feature type="compositionally biased region" description="Basic and acidic residues" evidence="1">
    <location>
        <begin position="78"/>
        <end position="93"/>
    </location>
</feature>
<dbReference type="AlphaFoldDB" id="B8B592"/>
<feature type="region of interest" description="Disordered" evidence="1">
    <location>
        <begin position="1"/>
        <end position="116"/>
    </location>
</feature>
<dbReference type="Gramene" id="BGIOSGA025548-TA">
    <property type="protein sequence ID" value="BGIOSGA025548-PA"/>
    <property type="gene ID" value="BGIOSGA025548"/>
</dbReference>
<dbReference type="STRING" id="39946.B8B592"/>
<feature type="compositionally biased region" description="Polar residues" evidence="1">
    <location>
        <begin position="7"/>
        <end position="16"/>
    </location>
</feature>
<dbReference type="PANTHER" id="PTHR33673:SF3">
    <property type="entry name" value="SUPPRESSOR SRP40-LIKE PROTEIN"/>
    <property type="match status" value="1"/>
</dbReference>
<evidence type="ECO:0000313" key="2">
    <source>
        <dbReference type="EMBL" id="EEC81888.1"/>
    </source>
</evidence>
<organism evidence="2 3">
    <name type="scientific">Oryza sativa subsp. indica</name>
    <name type="common">Rice</name>
    <dbReference type="NCBI Taxonomy" id="39946"/>
    <lineage>
        <taxon>Eukaryota</taxon>
        <taxon>Viridiplantae</taxon>
        <taxon>Streptophyta</taxon>
        <taxon>Embryophyta</taxon>
        <taxon>Tracheophyta</taxon>
        <taxon>Spermatophyta</taxon>
        <taxon>Magnoliopsida</taxon>
        <taxon>Liliopsida</taxon>
        <taxon>Poales</taxon>
        <taxon>Poaceae</taxon>
        <taxon>BOP clade</taxon>
        <taxon>Oryzoideae</taxon>
        <taxon>Oryzeae</taxon>
        <taxon>Oryzinae</taxon>
        <taxon>Oryza</taxon>
        <taxon>Oryza sativa</taxon>
    </lineage>
</organism>
<sequence length="299" mass="31849">MVHKQEGNNSEQMSTTPAPPGETSRQIPSRDDAKHEKEAANSSSSSSSEEIDEDDFFQIEGPILSTQYSLSPPPAEGGNRDAKQADEPHDPKRIPSAVFARSKSSTPTDWSITSNESLFSINVGNASFSKDHMFLYGKSGELGANDPLPPLPKQSPSSSPLKGEVATPEKPSTSKEKGDGRGLTDRNGDDNTDYTHSSSHRSDGSTTSFAFPILTGSAKTSGSLKDSHPELARQSTAQLTHPSEMRDENENKETPFPAVVMEAPKVEATPAAAATAPAPPAPPATIKWFPCCSCCPFCC</sequence>